<keyword evidence="2" id="KW-1185">Reference proteome</keyword>
<name>A0A8H7DAP9_9AGAR</name>
<dbReference type="AlphaFoldDB" id="A0A8H7DAP9"/>
<organism evidence="1 2">
    <name type="scientific">Mycena venus</name>
    <dbReference type="NCBI Taxonomy" id="2733690"/>
    <lineage>
        <taxon>Eukaryota</taxon>
        <taxon>Fungi</taxon>
        <taxon>Dikarya</taxon>
        <taxon>Basidiomycota</taxon>
        <taxon>Agaricomycotina</taxon>
        <taxon>Agaricomycetes</taxon>
        <taxon>Agaricomycetidae</taxon>
        <taxon>Agaricales</taxon>
        <taxon>Marasmiineae</taxon>
        <taxon>Mycenaceae</taxon>
        <taxon>Mycena</taxon>
    </lineage>
</organism>
<gene>
    <name evidence="1" type="ORF">MVEN_00177700</name>
</gene>
<protein>
    <submittedName>
        <fullName evidence="1">Uncharacterized protein</fullName>
    </submittedName>
</protein>
<accession>A0A8H7DAP9</accession>
<evidence type="ECO:0000313" key="2">
    <source>
        <dbReference type="Proteomes" id="UP000620124"/>
    </source>
</evidence>
<proteinExistence type="predicted"/>
<comment type="caution">
    <text evidence="1">The sequence shown here is derived from an EMBL/GenBank/DDBJ whole genome shotgun (WGS) entry which is preliminary data.</text>
</comment>
<dbReference type="EMBL" id="JACAZI010000002">
    <property type="protein sequence ID" value="KAF7368544.1"/>
    <property type="molecule type" value="Genomic_DNA"/>
</dbReference>
<dbReference type="Proteomes" id="UP000620124">
    <property type="component" value="Unassembled WGS sequence"/>
</dbReference>
<reference evidence="1" key="1">
    <citation type="submission" date="2020-05" db="EMBL/GenBank/DDBJ databases">
        <title>Mycena genomes resolve the evolution of fungal bioluminescence.</title>
        <authorList>
            <person name="Tsai I.J."/>
        </authorList>
    </citation>
    <scope>NUCLEOTIDE SEQUENCE</scope>
    <source>
        <strain evidence="1">CCC161011</strain>
    </source>
</reference>
<evidence type="ECO:0000313" key="1">
    <source>
        <dbReference type="EMBL" id="KAF7368544.1"/>
    </source>
</evidence>
<dbReference type="OrthoDB" id="3030308at2759"/>
<sequence length="183" mass="20830">MLPSLQDVSGCFSHHPPLALLSMLLSTQETVRFDWSYHLTILSRELITPLIPIIPWHQEQNISHCMRALNHKFPNIEESIKTPVGCGELLALLCICAEQTFTEESAVDKHFGPAFSRAIVAYIGSPTEAKMIKEIREIVDLPEIGIQQTLERIDDQAEMLTKIIMKHPLRIRGTKKGLIRRPW</sequence>